<dbReference type="SUPFAM" id="SSF142433">
    <property type="entry name" value="CinA-like"/>
    <property type="match status" value="1"/>
</dbReference>
<keyword evidence="3" id="KW-1185">Reference proteome</keyword>
<dbReference type="NCBIfam" id="TIGR00199">
    <property type="entry name" value="PncC_domain"/>
    <property type="match status" value="1"/>
</dbReference>
<protein>
    <submittedName>
        <fullName evidence="2">Nicotinamide-nucleotide amidohydrolase family protein</fullName>
    </submittedName>
</protein>
<evidence type="ECO:0000259" key="1">
    <source>
        <dbReference type="Pfam" id="PF02464"/>
    </source>
</evidence>
<reference evidence="2 3" key="1">
    <citation type="submission" date="2019-08" db="EMBL/GenBank/DDBJ databases">
        <title>In-depth cultivation of the pig gut microbiome towards novel bacterial diversity and tailored functional studies.</title>
        <authorList>
            <person name="Wylensek D."/>
            <person name="Hitch T.C.A."/>
            <person name="Clavel T."/>
        </authorList>
    </citation>
    <scope>NUCLEOTIDE SEQUENCE [LARGE SCALE GENOMIC DNA]</scope>
    <source>
        <strain evidence="2 3">WCA-693-APC-5D-A</strain>
    </source>
</reference>
<dbReference type="RefSeq" id="WP_154407746.1">
    <property type="nucleotide sequence ID" value="NZ_JBGVOU010000255.1"/>
</dbReference>
<dbReference type="Gene3D" id="3.90.950.20">
    <property type="entry name" value="CinA-like"/>
    <property type="match status" value="1"/>
</dbReference>
<proteinExistence type="predicted"/>
<gene>
    <name evidence="2" type="ORF">FYJ84_11280</name>
</gene>
<sequence>MQVENFSENDLEYAVGRLLAARKLTIACAESCTGGLLSGRLTAVPGSSAYVMGGVVSYTNEVKVSHLGVKQATLDAVGAVSQETAGEMAEGIRCRMHTDIGVGITGIAGPGGATADKPVGLVYISVSGCNGTVVTRNVFHGNRQQVRWQATEKALEMVAEYAGGLPDKS</sequence>
<comment type="caution">
    <text evidence="2">The sequence shown here is derived from an EMBL/GenBank/DDBJ whole genome shotgun (WGS) entry which is preliminary data.</text>
</comment>
<dbReference type="EMBL" id="VUNR01000026">
    <property type="protein sequence ID" value="MSU09562.1"/>
    <property type="molecule type" value="Genomic_DNA"/>
</dbReference>
<dbReference type="Pfam" id="PF02464">
    <property type="entry name" value="CinA"/>
    <property type="match status" value="1"/>
</dbReference>
<dbReference type="InterPro" id="IPR036653">
    <property type="entry name" value="CinA-like_C"/>
</dbReference>
<dbReference type="Proteomes" id="UP000433181">
    <property type="component" value="Unassembled WGS sequence"/>
</dbReference>
<dbReference type="GeneID" id="96779510"/>
<accession>A0A6I2UKK7</accession>
<evidence type="ECO:0000313" key="3">
    <source>
        <dbReference type="Proteomes" id="UP000433181"/>
    </source>
</evidence>
<name>A0A6I2UKK7_9FIRM</name>
<evidence type="ECO:0000313" key="2">
    <source>
        <dbReference type="EMBL" id="MSU09562.1"/>
    </source>
</evidence>
<organism evidence="2 3">
    <name type="scientific">Anaerovibrio slackiae</name>
    <dbReference type="NCBI Taxonomy" id="2652309"/>
    <lineage>
        <taxon>Bacteria</taxon>
        <taxon>Bacillati</taxon>
        <taxon>Bacillota</taxon>
        <taxon>Negativicutes</taxon>
        <taxon>Selenomonadales</taxon>
        <taxon>Selenomonadaceae</taxon>
        <taxon>Anaerovibrio</taxon>
    </lineage>
</organism>
<feature type="domain" description="CinA C-terminal" evidence="1">
    <location>
        <begin position="10"/>
        <end position="161"/>
    </location>
</feature>
<dbReference type="AlphaFoldDB" id="A0A6I2UKK7"/>
<dbReference type="InterPro" id="IPR008136">
    <property type="entry name" value="CinA_C"/>
</dbReference>
<keyword evidence="2" id="KW-0378">Hydrolase</keyword>
<dbReference type="GO" id="GO:0016787">
    <property type="term" value="F:hydrolase activity"/>
    <property type="evidence" value="ECO:0007669"/>
    <property type="project" value="UniProtKB-KW"/>
</dbReference>